<proteinExistence type="predicted"/>
<dbReference type="EMBL" id="MU007022">
    <property type="protein sequence ID" value="KAF2433234.1"/>
    <property type="molecule type" value="Genomic_DNA"/>
</dbReference>
<evidence type="ECO:0000313" key="3">
    <source>
        <dbReference type="Proteomes" id="UP000800235"/>
    </source>
</evidence>
<accession>A0A9P4U061</accession>
<keyword evidence="3" id="KW-1185">Reference proteome</keyword>
<reference evidence="2" key="1">
    <citation type="journal article" date="2020" name="Stud. Mycol.">
        <title>101 Dothideomycetes genomes: a test case for predicting lifestyles and emergence of pathogens.</title>
        <authorList>
            <person name="Haridas S."/>
            <person name="Albert R."/>
            <person name="Binder M."/>
            <person name="Bloem J."/>
            <person name="Labutti K."/>
            <person name="Salamov A."/>
            <person name="Andreopoulos B."/>
            <person name="Baker S."/>
            <person name="Barry K."/>
            <person name="Bills G."/>
            <person name="Bluhm B."/>
            <person name="Cannon C."/>
            <person name="Castanera R."/>
            <person name="Culley D."/>
            <person name="Daum C."/>
            <person name="Ezra D."/>
            <person name="Gonzalez J."/>
            <person name="Henrissat B."/>
            <person name="Kuo A."/>
            <person name="Liang C."/>
            <person name="Lipzen A."/>
            <person name="Lutzoni F."/>
            <person name="Magnuson J."/>
            <person name="Mondo S."/>
            <person name="Nolan M."/>
            <person name="Ohm R."/>
            <person name="Pangilinan J."/>
            <person name="Park H.-J."/>
            <person name="Ramirez L."/>
            <person name="Alfaro M."/>
            <person name="Sun H."/>
            <person name="Tritt A."/>
            <person name="Yoshinaga Y."/>
            <person name="Zwiers L.-H."/>
            <person name="Turgeon B."/>
            <person name="Goodwin S."/>
            <person name="Spatafora J."/>
            <person name="Crous P."/>
            <person name="Grigoriev I."/>
        </authorList>
    </citation>
    <scope>NUCLEOTIDE SEQUENCE</scope>
    <source>
        <strain evidence="2">CBS 130266</strain>
    </source>
</reference>
<organism evidence="2 3">
    <name type="scientific">Tothia fuscella</name>
    <dbReference type="NCBI Taxonomy" id="1048955"/>
    <lineage>
        <taxon>Eukaryota</taxon>
        <taxon>Fungi</taxon>
        <taxon>Dikarya</taxon>
        <taxon>Ascomycota</taxon>
        <taxon>Pezizomycotina</taxon>
        <taxon>Dothideomycetes</taxon>
        <taxon>Pleosporomycetidae</taxon>
        <taxon>Venturiales</taxon>
        <taxon>Cylindrosympodiaceae</taxon>
        <taxon>Tothia</taxon>
    </lineage>
</organism>
<feature type="region of interest" description="Disordered" evidence="1">
    <location>
        <begin position="61"/>
        <end position="84"/>
    </location>
</feature>
<evidence type="ECO:0000313" key="2">
    <source>
        <dbReference type="EMBL" id="KAF2433234.1"/>
    </source>
</evidence>
<protein>
    <submittedName>
        <fullName evidence="2">Uncharacterized protein</fullName>
    </submittedName>
</protein>
<gene>
    <name evidence="2" type="ORF">EJ08DRAFT_658485</name>
</gene>
<dbReference type="Proteomes" id="UP000800235">
    <property type="component" value="Unassembled WGS sequence"/>
</dbReference>
<dbReference type="AlphaFoldDB" id="A0A9P4U061"/>
<evidence type="ECO:0000256" key="1">
    <source>
        <dbReference type="SAM" id="MobiDB-lite"/>
    </source>
</evidence>
<feature type="region of interest" description="Disordered" evidence="1">
    <location>
        <begin position="23"/>
        <end position="48"/>
    </location>
</feature>
<comment type="caution">
    <text evidence="2">The sequence shown here is derived from an EMBL/GenBank/DDBJ whole genome shotgun (WGS) entry which is preliminary data.</text>
</comment>
<feature type="compositionally biased region" description="Polar residues" evidence="1">
    <location>
        <begin position="61"/>
        <end position="72"/>
    </location>
</feature>
<name>A0A9P4U061_9PEZI</name>
<sequence length="201" mass="22227">MASSIHPANITVPIMTLAHGDASPQISTLTSDPPQQPPPQLPHNPSFEDEISTSLLSAPIVPTSTSLSNNEETPTIPHIPPHQLPLPLSSPLRTYHLPQTNIHLTQKLGSIYGGPGLPHPAIIEAGQRLIEENGFTSQERLEDWVHRRIASLVREAERRAEGRVDARRGNERVREEIRVLEGDYEMERRAVERRLGGGGVR</sequence>